<dbReference type="AlphaFoldDB" id="A0A318VF63"/>
<dbReference type="SUPFAM" id="SSF46785">
    <property type="entry name" value="Winged helix' DNA-binding domain"/>
    <property type="match status" value="1"/>
</dbReference>
<keyword evidence="4" id="KW-0804">Transcription</keyword>
<organism evidence="6 7">
    <name type="scientific">Marinomonas alcarazii</name>
    <dbReference type="NCBI Taxonomy" id="491949"/>
    <lineage>
        <taxon>Bacteria</taxon>
        <taxon>Pseudomonadati</taxon>
        <taxon>Pseudomonadota</taxon>
        <taxon>Gammaproteobacteria</taxon>
        <taxon>Oceanospirillales</taxon>
        <taxon>Oceanospirillaceae</taxon>
        <taxon>Marinomonas</taxon>
    </lineage>
</organism>
<evidence type="ECO:0000256" key="3">
    <source>
        <dbReference type="ARBA" id="ARBA00023125"/>
    </source>
</evidence>
<dbReference type="GO" id="GO:0003677">
    <property type="term" value="F:DNA binding"/>
    <property type="evidence" value="ECO:0007669"/>
    <property type="project" value="UniProtKB-KW"/>
</dbReference>
<gene>
    <name evidence="6" type="ORF">DFP75_103317</name>
</gene>
<dbReference type="PANTHER" id="PTHR30419:SF8">
    <property type="entry name" value="NITROGEN ASSIMILATION TRANSCRIPTIONAL ACTIVATOR-RELATED"/>
    <property type="match status" value="1"/>
</dbReference>
<protein>
    <submittedName>
        <fullName evidence="6">DNA-binding transcriptional LysR family regulator</fullName>
    </submittedName>
</protein>
<dbReference type="InterPro" id="IPR036388">
    <property type="entry name" value="WH-like_DNA-bd_sf"/>
</dbReference>
<dbReference type="Pfam" id="PF00126">
    <property type="entry name" value="HTH_1"/>
    <property type="match status" value="1"/>
</dbReference>
<sequence>MNDISLKYFHAVAKTGSLSAASEELHVAVSAISRQITQLEEKLQLSLFERKARGMSLTPAGDILYTYSLRNTLEFKNVMSEMRGISNIQQQSIALACPEGMAWDFIPHIMAEFRLKYPSARFSLQVVDSGRATQLVREGSVDAAFTFNLQPEQGVEVSLQVPSPIVALLSKDHPLASQQDISIRELTEYPIAISGSGTTLSYLFDIACHIEGVQIIPALSSDSAGSIYTFASESQDAIALCGELTVARRAKRDGMVIRPMREAALAQRSLQVQIMSRRKLPVIVRYFLTHLTESLKKQNEHQA</sequence>
<comment type="caution">
    <text evidence="6">The sequence shown here is derived from an EMBL/GenBank/DDBJ whole genome shotgun (WGS) entry which is preliminary data.</text>
</comment>
<evidence type="ECO:0000313" key="6">
    <source>
        <dbReference type="EMBL" id="PYF82489.1"/>
    </source>
</evidence>
<dbReference type="InterPro" id="IPR005119">
    <property type="entry name" value="LysR_subst-bd"/>
</dbReference>
<dbReference type="RefSeq" id="WP_110575070.1">
    <property type="nucleotide sequence ID" value="NZ_QKLW01000003.1"/>
</dbReference>
<keyword evidence="3 6" id="KW-0238">DNA-binding</keyword>
<dbReference type="GO" id="GO:0005829">
    <property type="term" value="C:cytosol"/>
    <property type="evidence" value="ECO:0007669"/>
    <property type="project" value="TreeGrafter"/>
</dbReference>
<dbReference type="Proteomes" id="UP000247551">
    <property type="component" value="Unassembled WGS sequence"/>
</dbReference>
<keyword evidence="2" id="KW-0805">Transcription regulation</keyword>
<dbReference type="Gene3D" id="1.10.10.10">
    <property type="entry name" value="Winged helix-like DNA-binding domain superfamily/Winged helix DNA-binding domain"/>
    <property type="match status" value="1"/>
</dbReference>
<dbReference type="GO" id="GO:0003700">
    <property type="term" value="F:DNA-binding transcription factor activity"/>
    <property type="evidence" value="ECO:0007669"/>
    <property type="project" value="InterPro"/>
</dbReference>
<evidence type="ECO:0000256" key="1">
    <source>
        <dbReference type="ARBA" id="ARBA00009437"/>
    </source>
</evidence>
<dbReference type="PANTHER" id="PTHR30419">
    <property type="entry name" value="HTH-TYPE TRANSCRIPTIONAL REGULATOR YBHD"/>
    <property type="match status" value="1"/>
</dbReference>
<evidence type="ECO:0000256" key="4">
    <source>
        <dbReference type="ARBA" id="ARBA00023163"/>
    </source>
</evidence>
<dbReference type="SUPFAM" id="SSF53850">
    <property type="entry name" value="Periplasmic binding protein-like II"/>
    <property type="match status" value="1"/>
</dbReference>
<dbReference type="EMBL" id="QKLW01000003">
    <property type="protein sequence ID" value="PYF82489.1"/>
    <property type="molecule type" value="Genomic_DNA"/>
</dbReference>
<dbReference type="PROSITE" id="PS50931">
    <property type="entry name" value="HTH_LYSR"/>
    <property type="match status" value="1"/>
</dbReference>
<dbReference type="InterPro" id="IPR050950">
    <property type="entry name" value="HTH-type_LysR_regulators"/>
</dbReference>
<dbReference type="InterPro" id="IPR036390">
    <property type="entry name" value="WH_DNA-bd_sf"/>
</dbReference>
<feature type="domain" description="HTH lysR-type" evidence="5">
    <location>
        <begin position="1"/>
        <end position="58"/>
    </location>
</feature>
<dbReference type="Pfam" id="PF03466">
    <property type="entry name" value="LysR_substrate"/>
    <property type="match status" value="1"/>
</dbReference>
<reference evidence="6 7" key="1">
    <citation type="submission" date="2018-06" db="EMBL/GenBank/DDBJ databases">
        <title>Genomic Encyclopedia of Type Strains, Phase III (KMG-III): the genomes of soil and plant-associated and newly described type strains.</title>
        <authorList>
            <person name="Whitman W."/>
        </authorList>
    </citation>
    <scope>NUCLEOTIDE SEQUENCE [LARGE SCALE GENOMIC DNA]</scope>
    <source>
        <strain evidence="6 7">CECT 7730</strain>
    </source>
</reference>
<proteinExistence type="inferred from homology"/>
<evidence type="ECO:0000256" key="2">
    <source>
        <dbReference type="ARBA" id="ARBA00023015"/>
    </source>
</evidence>
<name>A0A318VF63_9GAMM</name>
<dbReference type="InterPro" id="IPR000847">
    <property type="entry name" value="LysR_HTH_N"/>
</dbReference>
<accession>A0A318VF63</accession>
<keyword evidence="7" id="KW-1185">Reference proteome</keyword>
<dbReference type="Gene3D" id="3.40.190.290">
    <property type="match status" value="1"/>
</dbReference>
<comment type="similarity">
    <text evidence="1">Belongs to the LysR transcriptional regulatory family.</text>
</comment>
<evidence type="ECO:0000313" key="7">
    <source>
        <dbReference type="Proteomes" id="UP000247551"/>
    </source>
</evidence>
<dbReference type="FunFam" id="1.10.10.10:FF:000001">
    <property type="entry name" value="LysR family transcriptional regulator"/>
    <property type="match status" value="1"/>
</dbReference>
<evidence type="ECO:0000259" key="5">
    <source>
        <dbReference type="PROSITE" id="PS50931"/>
    </source>
</evidence>